<keyword evidence="2" id="KW-1003">Cell membrane</keyword>
<organism evidence="10 11">
    <name type="scientific">Sphingobacterium wenxiniae</name>
    <dbReference type="NCBI Taxonomy" id="683125"/>
    <lineage>
        <taxon>Bacteria</taxon>
        <taxon>Pseudomonadati</taxon>
        <taxon>Bacteroidota</taxon>
        <taxon>Sphingobacteriia</taxon>
        <taxon>Sphingobacteriales</taxon>
        <taxon>Sphingobacteriaceae</taxon>
        <taxon>Sphingobacterium</taxon>
    </lineage>
</organism>
<feature type="transmembrane region" description="Helical" evidence="7">
    <location>
        <begin position="721"/>
        <end position="747"/>
    </location>
</feature>
<evidence type="ECO:0000256" key="6">
    <source>
        <dbReference type="SAM" id="MobiDB-lite"/>
    </source>
</evidence>
<protein>
    <submittedName>
        <fullName evidence="10">Putative ABC transport system permease protein</fullName>
    </submittedName>
</protein>
<feature type="domain" description="MacB-like periplasmic core" evidence="9">
    <location>
        <begin position="20"/>
        <end position="238"/>
    </location>
</feature>
<dbReference type="Proteomes" id="UP000198785">
    <property type="component" value="Unassembled WGS sequence"/>
</dbReference>
<evidence type="ECO:0000256" key="7">
    <source>
        <dbReference type="SAM" id="Phobius"/>
    </source>
</evidence>
<feature type="transmembrane region" description="Helical" evidence="7">
    <location>
        <begin position="426"/>
        <end position="447"/>
    </location>
</feature>
<dbReference type="InterPro" id="IPR035965">
    <property type="entry name" value="PAS-like_dom_sf"/>
</dbReference>
<dbReference type="InterPro" id="IPR050250">
    <property type="entry name" value="Macrolide_Exporter_MacB"/>
</dbReference>
<dbReference type="GO" id="GO:0005886">
    <property type="term" value="C:plasma membrane"/>
    <property type="evidence" value="ECO:0007669"/>
    <property type="project" value="UniProtKB-SubCell"/>
</dbReference>
<accession>A0A1I6TUR9</accession>
<comment type="subcellular location">
    <subcellularLocation>
        <location evidence="1">Cell membrane</location>
        <topology evidence="1">Multi-pass membrane protein</topology>
    </subcellularLocation>
</comment>
<dbReference type="PANTHER" id="PTHR30572">
    <property type="entry name" value="MEMBRANE COMPONENT OF TRANSPORTER-RELATED"/>
    <property type="match status" value="1"/>
</dbReference>
<dbReference type="AlphaFoldDB" id="A0A1I6TUR9"/>
<dbReference type="GO" id="GO:0022857">
    <property type="term" value="F:transmembrane transporter activity"/>
    <property type="evidence" value="ECO:0007669"/>
    <property type="project" value="TreeGrafter"/>
</dbReference>
<evidence type="ECO:0000259" key="9">
    <source>
        <dbReference type="Pfam" id="PF12704"/>
    </source>
</evidence>
<evidence type="ECO:0000259" key="8">
    <source>
        <dbReference type="Pfam" id="PF02687"/>
    </source>
</evidence>
<evidence type="ECO:0000313" key="11">
    <source>
        <dbReference type="Proteomes" id="UP000198785"/>
    </source>
</evidence>
<feature type="transmembrane region" description="Helical" evidence="7">
    <location>
        <begin position="384"/>
        <end position="405"/>
    </location>
</feature>
<evidence type="ECO:0000313" key="10">
    <source>
        <dbReference type="EMBL" id="SFS92727.1"/>
    </source>
</evidence>
<feature type="transmembrane region" description="Helical" evidence="7">
    <location>
        <begin position="762"/>
        <end position="782"/>
    </location>
</feature>
<dbReference type="Pfam" id="PF12704">
    <property type="entry name" value="MacB_PCD"/>
    <property type="match status" value="1"/>
</dbReference>
<gene>
    <name evidence="10" type="ORF">SAMN05660206_10747</name>
</gene>
<dbReference type="STRING" id="683125.SAMN05660206_10747"/>
<dbReference type="InterPro" id="IPR025857">
    <property type="entry name" value="MacB_PCD"/>
</dbReference>
<feature type="domain" description="ABC3 transporter permease C-terminal" evidence="8">
    <location>
        <begin position="289"/>
        <end position="404"/>
    </location>
</feature>
<evidence type="ECO:0000256" key="5">
    <source>
        <dbReference type="ARBA" id="ARBA00023136"/>
    </source>
</evidence>
<keyword evidence="5 7" id="KW-0472">Membrane</keyword>
<dbReference type="Pfam" id="PF02687">
    <property type="entry name" value="FtsX"/>
    <property type="match status" value="2"/>
</dbReference>
<keyword evidence="11" id="KW-1185">Reference proteome</keyword>
<reference evidence="10 11" key="1">
    <citation type="submission" date="2016-10" db="EMBL/GenBank/DDBJ databases">
        <authorList>
            <person name="de Groot N.N."/>
        </authorList>
    </citation>
    <scope>NUCLEOTIDE SEQUENCE [LARGE SCALE GENOMIC DNA]</scope>
    <source>
        <strain evidence="10 11">DSM 22789</strain>
    </source>
</reference>
<feature type="transmembrane region" description="Helical" evidence="7">
    <location>
        <begin position="21"/>
        <end position="41"/>
    </location>
</feature>
<keyword evidence="3 7" id="KW-0812">Transmembrane</keyword>
<keyword evidence="4 7" id="KW-1133">Transmembrane helix</keyword>
<evidence type="ECO:0000256" key="1">
    <source>
        <dbReference type="ARBA" id="ARBA00004651"/>
    </source>
</evidence>
<dbReference type="PANTHER" id="PTHR30572:SF18">
    <property type="entry name" value="ABC-TYPE MACROLIDE FAMILY EXPORT SYSTEM PERMEASE COMPONENT 2"/>
    <property type="match status" value="1"/>
</dbReference>
<dbReference type="InterPro" id="IPR003838">
    <property type="entry name" value="ABC3_permease_C"/>
</dbReference>
<name>A0A1I6TUR9_9SPHI</name>
<feature type="domain" description="ABC3 transporter permease C-terminal" evidence="8">
    <location>
        <begin position="679"/>
        <end position="792"/>
    </location>
</feature>
<dbReference type="SUPFAM" id="SSF55785">
    <property type="entry name" value="PYP-like sensor domain (PAS domain)"/>
    <property type="match status" value="1"/>
</dbReference>
<sequence>MIKNYFKIAWRSLLKNRFFSLLNILGLAVSLTVAILLITYGRQELSFNRQFKQEANIYRVLMQATAEYNHEKWSNLPNAVGPTMLSDIPEVKAFARLVRLDFTGFGSVNANEKNFFEKNIYLTDSSFFDIFDVEFTEGNKQLAFKHPKSVVISASKKENMFGNEPALNKKLIINQQDTLTISGVFQDLPQNSSFESDIFLNMMDSWMGKNVHWSNASYYTFCLLNSNANPKDIEQKTTAFIEKYVPKDRQYYTNFFLQPLSQVYLHSQDLRDNMSTRTGSIDAVKTVFILAMLIIFIACINYMNLATARSQKNAKEVGVNKVLGAHRSQIKFRFYMETGILSFFSICLGLLLATSVLSVFNTIIGTNIHVAQLFSLENIGIALLIWLVITLVGGSYPAFLMANIPSLSLMKNIITQSNIAQYIRKGLVVFQFTCSIVLIIGVIIISLQMRHVADKDLGYQPSNIVTIPIRSINTMDKFNTIKQSIQNLSGTASIATLQTFPGFGESGKTMHRRGETNEGLPVSTSSSRGPVVSALGLHLLAGTDLPEELAATDSTCYVLVNEVVSAYLGYENPQDAVGQRIPTEMSPNSVIKGVVRNFNFTSLKEAVGGYIYYRMLRPNESYRYFLVRYNTDNVAPYVAQIQQIFNQQLPDAAFDYQFLDEHIKNYYTAESRTNNIITSFSMLTIFIACLGLFGLAAFTAEQRKKEIGVRKVLGASIFKIVRLLSGNFVSLISIALLIAIPLGWWVFSGWLQDFNDKITIPWWSFALAGGFAIGIALMTVGYQAVKAAKANPVDSLRDE</sequence>
<feature type="transmembrane region" description="Helical" evidence="7">
    <location>
        <begin position="340"/>
        <end position="364"/>
    </location>
</feature>
<evidence type="ECO:0000256" key="3">
    <source>
        <dbReference type="ARBA" id="ARBA00022692"/>
    </source>
</evidence>
<proteinExistence type="predicted"/>
<dbReference type="RefSeq" id="WP_093365860.1">
    <property type="nucleotide sequence ID" value="NZ_FOZZ01000007.1"/>
</dbReference>
<dbReference type="EMBL" id="FOZZ01000007">
    <property type="protein sequence ID" value="SFS92727.1"/>
    <property type="molecule type" value="Genomic_DNA"/>
</dbReference>
<feature type="region of interest" description="Disordered" evidence="6">
    <location>
        <begin position="505"/>
        <end position="527"/>
    </location>
</feature>
<evidence type="ECO:0000256" key="4">
    <source>
        <dbReference type="ARBA" id="ARBA00022989"/>
    </source>
</evidence>
<evidence type="ECO:0000256" key="2">
    <source>
        <dbReference type="ARBA" id="ARBA00022475"/>
    </source>
</evidence>
<dbReference type="OrthoDB" id="1451596at2"/>
<feature type="transmembrane region" description="Helical" evidence="7">
    <location>
        <begin position="287"/>
        <end position="305"/>
    </location>
</feature>
<feature type="transmembrane region" description="Helical" evidence="7">
    <location>
        <begin position="680"/>
        <end position="700"/>
    </location>
</feature>